<dbReference type="PANTHER" id="PTHR32305">
    <property type="match status" value="1"/>
</dbReference>
<sequence>TRCDFRQNLRYAGQYFDNETGLHFNTYRYYAPEIGRFITPDPIGLAGGLNLYTYAPNPLTWIDPLGLDVIRLRHYTSNQGFKGIQEGGIIKASDQNAVFATKAKGKPLSMADAADKFKIKQNHGRNYIDFDIDEKRVEFRKNDLGVEEYKIKGDVHLDKKTTKFVKRC</sequence>
<gene>
    <name evidence="2" type="ORF">C5467_10595</name>
</gene>
<dbReference type="PANTHER" id="PTHR32305:SF15">
    <property type="entry name" value="PROTEIN RHSA-RELATED"/>
    <property type="match status" value="1"/>
</dbReference>
<protein>
    <recommendedName>
        <fullName evidence="1">Tox-ART-HYD1 domain-containing protein</fullName>
    </recommendedName>
</protein>
<evidence type="ECO:0000259" key="1">
    <source>
        <dbReference type="Pfam" id="PF15633"/>
    </source>
</evidence>
<dbReference type="RefSeq" id="WP_275670538.1">
    <property type="nucleotide sequence ID" value="NZ_CAWOJO010000014.1"/>
</dbReference>
<evidence type="ECO:0000313" key="2">
    <source>
        <dbReference type="EMBL" id="TDB58205.1"/>
    </source>
</evidence>
<reference evidence="2 3" key="1">
    <citation type="journal article" date="2019" name="Int. J. Syst. Evol. Microbiol.">
        <title>Photorhabdus khanii subsp. guanajuatensis subsp. nov., isolated from Heterorhabditis atacamensis, and Photorhabdus luminescens subsp. mexicana subsp. nov., isolated from Heterorhabditis mexicana entomopathogenic nematodes.</title>
        <authorList>
            <person name="Machado R.A.R."/>
            <person name="Bruno P."/>
            <person name="Arce C.C.M."/>
            <person name="Liechti N."/>
            <person name="Kohler A."/>
            <person name="Bernal J."/>
            <person name="Bruggmann R."/>
            <person name="Turlings T.C.J."/>
        </authorList>
    </citation>
    <scope>NUCLEOTIDE SEQUENCE [LARGE SCALE GENOMIC DNA]</scope>
    <source>
        <strain evidence="2 3">MEX20-17</strain>
    </source>
</reference>
<proteinExistence type="predicted"/>
<dbReference type="InterPro" id="IPR028920">
    <property type="entry name" value="Tox-ART-HYD1_dom"/>
</dbReference>
<dbReference type="Pfam" id="PF15633">
    <property type="entry name" value="Tox-ART-HYD1"/>
    <property type="match status" value="1"/>
</dbReference>
<feature type="domain" description="Tox-ART-HYD1" evidence="1">
    <location>
        <begin position="72"/>
        <end position="141"/>
    </location>
</feature>
<dbReference type="InterPro" id="IPR022385">
    <property type="entry name" value="Rhs_assc_core"/>
</dbReference>
<dbReference type="Gene3D" id="2.180.10.10">
    <property type="entry name" value="RHS repeat-associated core"/>
    <property type="match status" value="1"/>
</dbReference>
<organism evidence="2 3">
    <name type="scientific">Photorhabdus khanii subsp. guanajuatensis</name>
    <dbReference type="NCBI Taxonomy" id="2100166"/>
    <lineage>
        <taxon>Bacteria</taxon>
        <taxon>Pseudomonadati</taxon>
        <taxon>Pseudomonadota</taxon>
        <taxon>Gammaproteobacteria</taxon>
        <taxon>Enterobacterales</taxon>
        <taxon>Morganellaceae</taxon>
        <taxon>Photorhabdus</taxon>
    </lineage>
</organism>
<comment type="caution">
    <text evidence="2">The sequence shown here is derived from an EMBL/GenBank/DDBJ whole genome shotgun (WGS) entry which is preliminary data.</text>
</comment>
<dbReference type="PRINTS" id="PR00394">
    <property type="entry name" value="RHSPROTEIN"/>
</dbReference>
<dbReference type="Proteomes" id="UP000295598">
    <property type="component" value="Unassembled WGS sequence"/>
</dbReference>
<dbReference type="NCBIfam" id="TIGR03696">
    <property type="entry name" value="Rhs_assc_core"/>
    <property type="match status" value="1"/>
</dbReference>
<name>A0A4V6P8G2_9GAMM</name>
<feature type="non-terminal residue" evidence="2">
    <location>
        <position position="1"/>
    </location>
</feature>
<evidence type="ECO:0000313" key="3">
    <source>
        <dbReference type="Proteomes" id="UP000295598"/>
    </source>
</evidence>
<dbReference type="EMBL" id="PUJY01000014">
    <property type="protein sequence ID" value="TDB58205.1"/>
    <property type="molecule type" value="Genomic_DNA"/>
</dbReference>
<dbReference type="InterPro" id="IPR050708">
    <property type="entry name" value="T6SS_VgrG/RHS"/>
</dbReference>
<dbReference type="AlphaFoldDB" id="A0A4V6P8G2"/>
<accession>A0A4V6P8G2</accession>